<sequence length="119" mass="13595">MSLREPISVIDLEKIRWFFVTLWFKLLVDATTVSTAACISLQATSGSASFSELSKCDLVCSWNLILVFSLLISVLVGLFNVTFLRPVRRKQMRARIRAWSESKQVLQNERQSSTDPLQR</sequence>
<name>A0AA85ATH8_9TREM</name>
<organism evidence="2 3">
    <name type="scientific">Schistosoma mattheei</name>
    <dbReference type="NCBI Taxonomy" id="31246"/>
    <lineage>
        <taxon>Eukaryota</taxon>
        <taxon>Metazoa</taxon>
        <taxon>Spiralia</taxon>
        <taxon>Lophotrochozoa</taxon>
        <taxon>Platyhelminthes</taxon>
        <taxon>Trematoda</taxon>
        <taxon>Digenea</taxon>
        <taxon>Strigeidida</taxon>
        <taxon>Schistosomatoidea</taxon>
        <taxon>Schistosomatidae</taxon>
        <taxon>Schistosoma</taxon>
    </lineage>
</organism>
<evidence type="ECO:0000313" key="2">
    <source>
        <dbReference type="Proteomes" id="UP000050791"/>
    </source>
</evidence>
<dbReference type="AlphaFoldDB" id="A0AA85ATH8"/>
<evidence type="ECO:0000256" key="1">
    <source>
        <dbReference type="SAM" id="Phobius"/>
    </source>
</evidence>
<reference evidence="3" key="1">
    <citation type="submission" date="2023-11" db="UniProtKB">
        <authorList>
            <consortium name="WormBaseParasite"/>
        </authorList>
    </citation>
    <scope>IDENTIFICATION</scope>
</reference>
<proteinExistence type="predicted"/>
<keyword evidence="1" id="KW-1133">Transmembrane helix</keyword>
<accession>A0AA85ATH8</accession>
<dbReference type="Proteomes" id="UP000050791">
    <property type="component" value="Unassembled WGS sequence"/>
</dbReference>
<feature type="transmembrane region" description="Helical" evidence="1">
    <location>
        <begin position="62"/>
        <end position="84"/>
    </location>
</feature>
<protein>
    <submittedName>
        <fullName evidence="3">Uncharacterized protein</fullName>
    </submittedName>
</protein>
<feature type="transmembrane region" description="Helical" evidence="1">
    <location>
        <begin position="20"/>
        <end position="42"/>
    </location>
</feature>
<keyword evidence="1" id="KW-0812">Transmembrane</keyword>
<keyword evidence="1" id="KW-0472">Membrane</keyword>
<dbReference type="WBParaSite" id="SMTH1_10600.1">
    <property type="protein sequence ID" value="SMTH1_10600.1"/>
    <property type="gene ID" value="SMTH1_10600"/>
</dbReference>
<evidence type="ECO:0000313" key="3">
    <source>
        <dbReference type="WBParaSite" id="SMTH1_10600.1"/>
    </source>
</evidence>